<comment type="caution">
    <text evidence="2">The sequence shown here is derived from an EMBL/GenBank/DDBJ whole genome shotgun (WGS) entry which is preliminary data.</text>
</comment>
<gene>
    <name evidence="2" type="ORF">FPL22_03270</name>
</gene>
<evidence type="ECO:0000313" key="2">
    <source>
        <dbReference type="EMBL" id="TSJ78339.1"/>
    </source>
</evidence>
<dbReference type="Pfam" id="PF13181">
    <property type="entry name" value="TPR_8"/>
    <property type="match status" value="1"/>
</dbReference>
<dbReference type="InterPro" id="IPR011990">
    <property type="entry name" value="TPR-like_helical_dom_sf"/>
</dbReference>
<protein>
    <recommendedName>
        <fullName evidence="4">Tetratricopeptide repeat protein</fullName>
    </recommendedName>
</protein>
<feature type="chain" id="PRO_5021703958" description="Tetratricopeptide repeat protein" evidence="1">
    <location>
        <begin position="24"/>
        <end position="451"/>
    </location>
</feature>
<accession>A0A556QNY6</accession>
<dbReference type="SUPFAM" id="SSF81901">
    <property type="entry name" value="HCP-like"/>
    <property type="match status" value="1"/>
</dbReference>
<reference evidence="2 3" key="1">
    <citation type="submission" date="2019-07" db="EMBL/GenBank/DDBJ databases">
        <title>Description of 53C-WASEF.</title>
        <authorList>
            <person name="Pitt A."/>
            <person name="Hahn M.W."/>
        </authorList>
    </citation>
    <scope>NUCLEOTIDE SEQUENCE [LARGE SCALE GENOMIC DNA]</scope>
    <source>
        <strain evidence="2 3">53C-WASEF</strain>
    </source>
</reference>
<dbReference type="InterPro" id="IPR019734">
    <property type="entry name" value="TPR_rpt"/>
</dbReference>
<proteinExistence type="predicted"/>
<name>A0A556QNY6_9BACT</name>
<dbReference type="RefSeq" id="WP_144228680.1">
    <property type="nucleotide sequence ID" value="NZ_CBCRVV010000003.1"/>
</dbReference>
<dbReference type="OrthoDB" id="191165at2"/>
<dbReference type="EMBL" id="VMBG01000001">
    <property type="protein sequence ID" value="TSJ78339.1"/>
    <property type="molecule type" value="Genomic_DNA"/>
</dbReference>
<dbReference type="AlphaFoldDB" id="A0A556QNY6"/>
<feature type="signal peptide" evidence="1">
    <location>
        <begin position="1"/>
        <end position="23"/>
    </location>
</feature>
<sequence length="451" mass="49565">MASPRYTLIFAALLVLVAPASMRAQTPATPQISEALSAEFGKLRELTEAQSYATALVSIDRLLGVAPADSYDRILLSQVKAQILLSQGKYADSISPFEEVLRLAERPGYLSAAAQTDTLFLLAQLYQQQASESKDLAVQRKMLASAATYLNRWQARTPNPTPAGQLFAASLYYQQSTLVPEKIDSTLLASSRAAAEAGLPLQLKPPASLYVLILATLQQSEKHLESTDILELLVEQNPANSSYWQQLSATYLALAGAAKNEREADRYNLRALLTLERAQARGFLVSPKENFNVVALYLGLRQFDPAIALLEKGLSDGTLENTRRNWELLANSYQQSQRETEAIAALEKAVVRLPEDGQLEFSLAQLLYGRTRVADARRHLGFAVKKGHLDKPGQTRLFLAYTAFELQDYADAAAKAGEAANFDDVKKDDLVRLKKAIDDALRTRVSATSKS</sequence>
<evidence type="ECO:0000256" key="1">
    <source>
        <dbReference type="SAM" id="SignalP"/>
    </source>
</evidence>
<keyword evidence="1" id="KW-0732">Signal</keyword>
<evidence type="ECO:0008006" key="4">
    <source>
        <dbReference type="Google" id="ProtNLM"/>
    </source>
</evidence>
<dbReference type="Proteomes" id="UP000315648">
    <property type="component" value="Unassembled WGS sequence"/>
</dbReference>
<organism evidence="2 3">
    <name type="scientific">Rariglobus hedericola</name>
    <dbReference type="NCBI Taxonomy" id="2597822"/>
    <lineage>
        <taxon>Bacteria</taxon>
        <taxon>Pseudomonadati</taxon>
        <taxon>Verrucomicrobiota</taxon>
        <taxon>Opitutia</taxon>
        <taxon>Opitutales</taxon>
        <taxon>Opitutaceae</taxon>
        <taxon>Rariglobus</taxon>
    </lineage>
</organism>
<evidence type="ECO:0000313" key="3">
    <source>
        <dbReference type="Proteomes" id="UP000315648"/>
    </source>
</evidence>
<keyword evidence="3" id="KW-1185">Reference proteome</keyword>
<dbReference type="Gene3D" id="1.25.40.10">
    <property type="entry name" value="Tetratricopeptide repeat domain"/>
    <property type="match status" value="1"/>
</dbReference>